<sequence>MNFNTVESWYPPSGNILPSMQHQTVSLARSVFPVPHHVVPVMGNASVKVAAKNRNATRASLPTQQRTKAKKAALLSSPERKEEKRAQDRNSQRNFRQRQKDIMAWQEAKITELQAKVDISEQREYQYGDVIERQRLIIWQQNQIIAQQDTKLEKLGSTFLETATAMSSPTIQYEYTPDARHQSAIPFQTPVYEIVPSVPYADMGSGSARVMAYPAGSDVVGKPAAKQESVLNDFSGVSTTDSDGSDAAVFQDSFWEHEWARYGYGQDSVSSSTES</sequence>
<evidence type="ECO:0000313" key="1">
    <source>
        <dbReference type="EMBL" id="KAJ2982318.1"/>
    </source>
</evidence>
<proteinExistence type="predicted"/>
<evidence type="ECO:0000313" key="2">
    <source>
        <dbReference type="Proteomes" id="UP001143910"/>
    </source>
</evidence>
<comment type="caution">
    <text evidence="1">The sequence shown here is derived from an EMBL/GenBank/DDBJ whole genome shotgun (WGS) entry which is preliminary data.</text>
</comment>
<organism evidence="1 2">
    <name type="scientific">Zarea fungicola</name>
    <dbReference type="NCBI Taxonomy" id="93591"/>
    <lineage>
        <taxon>Eukaryota</taxon>
        <taxon>Fungi</taxon>
        <taxon>Dikarya</taxon>
        <taxon>Ascomycota</taxon>
        <taxon>Pezizomycotina</taxon>
        <taxon>Sordariomycetes</taxon>
        <taxon>Hypocreomycetidae</taxon>
        <taxon>Hypocreales</taxon>
        <taxon>Cordycipitaceae</taxon>
        <taxon>Zarea</taxon>
    </lineage>
</organism>
<gene>
    <name evidence="1" type="ORF">NQ176_g1464</name>
</gene>
<reference evidence="1" key="1">
    <citation type="submission" date="2022-08" db="EMBL/GenBank/DDBJ databases">
        <title>Genome Sequence of Lecanicillium fungicola.</title>
        <authorList>
            <person name="Buettner E."/>
        </authorList>
    </citation>
    <scope>NUCLEOTIDE SEQUENCE</scope>
    <source>
        <strain evidence="1">Babe33</strain>
    </source>
</reference>
<protein>
    <submittedName>
        <fullName evidence="1">Uncharacterized protein</fullName>
    </submittedName>
</protein>
<dbReference type="EMBL" id="JANJQO010000082">
    <property type="protein sequence ID" value="KAJ2982318.1"/>
    <property type="molecule type" value="Genomic_DNA"/>
</dbReference>
<keyword evidence="2" id="KW-1185">Reference proteome</keyword>
<dbReference type="Proteomes" id="UP001143910">
    <property type="component" value="Unassembled WGS sequence"/>
</dbReference>
<accession>A0ACC1NT65</accession>
<name>A0ACC1NT65_9HYPO</name>